<evidence type="ECO:0000313" key="10">
    <source>
        <dbReference type="EMBL" id="KAA0695266.1"/>
    </source>
</evidence>
<dbReference type="PANTHER" id="PTHR30097">
    <property type="entry name" value="CATION EFFLUX SYSTEM PROTEIN CUSB"/>
    <property type="match status" value="1"/>
</dbReference>
<dbReference type="GO" id="GO:0046914">
    <property type="term" value="F:transition metal ion binding"/>
    <property type="evidence" value="ECO:0007669"/>
    <property type="project" value="TreeGrafter"/>
</dbReference>
<evidence type="ECO:0000259" key="8">
    <source>
        <dbReference type="Pfam" id="PF25973"/>
    </source>
</evidence>
<evidence type="ECO:0000256" key="1">
    <source>
        <dbReference type="ARBA" id="ARBA00009477"/>
    </source>
</evidence>
<evidence type="ECO:0000259" key="5">
    <source>
        <dbReference type="Pfam" id="PF25893"/>
    </source>
</evidence>
<feature type="compositionally biased region" description="Basic and acidic residues" evidence="4">
    <location>
        <begin position="34"/>
        <end position="59"/>
    </location>
</feature>
<name>A0A7V7KY27_9GAMM</name>
<dbReference type="Pfam" id="PF25971">
    <property type="entry name" value="CzcB_N"/>
    <property type="match status" value="1"/>
</dbReference>
<dbReference type="InterPro" id="IPR006143">
    <property type="entry name" value="RND_pump_MFP"/>
</dbReference>
<dbReference type="Gene3D" id="2.40.30.170">
    <property type="match status" value="1"/>
</dbReference>
<dbReference type="Pfam" id="PF25954">
    <property type="entry name" value="Beta-barrel_RND_2"/>
    <property type="match status" value="1"/>
</dbReference>
<dbReference type="GO" id="GO:0022857">
    <property type="term" value="F:transmembrane transporter activity"/>
    <property type="evidence" value="ECO:0007669"/>
    <property type="project" value="InterPro"/>
</dbReference>
<dbReference type="AlphaFoldDB" id="A0A7V7KY27"/>
<dbReference type="InterPro" id="IPR058792">
    <property type="entry name" value="Beta-barrel_RND_2"/>
</dbReference>
<dbReference type="InterPro" id="IPR058646">
    <property type="entry name" value="CzcB_N"/>
</dbReference>
<feature type="region of interest" description="Disordered" evidence="4">
    <location>
        <begin position="34"/>
        <end position="71"/>
    </location>
</feature>
<evidence type="ECO:0000256" key="2">
    <source>
        <dbReference type="ARBA" id="ARBA00022448"/>
    </source>
</evidence>
<dbReference type="InterPro" id="IPR058649">
    <property type="entry name" value="CzcB_C"/>
</dbReference>
<dbReference type="Pfam" id="PF25973">
    <property type="entry name" value="BSH_CzcB"/>
    <property type="match status" value="1"/>
</dbReference>
<dbReference type="OrthoDB" id="9768185at2"/>
<dbReference type="EMBL" id="QOVF01000002">
    <property type="protein sequence ID" value="KAA0695266.1"/>
    <property type="molecule type" value="Genomic_DNA"/>
</dbReference>
<evidence type="ECO:0000256" key="4">
    <source>
        <dbReference type="SAM" id="MobiDB-lite"/>
    </source>
</evidence>
<protein>
    <submittedName>
        <fullName evidence="10">Efflux RND transporter periplasmic adaptor subunit</fullName>
    </submittedName>
</protein>
<dbReference type="Gene3D" id="2.40.50.100">
    <property type="match status" value="1"/>
</dbReference>
<feature type="domain" description="CzcB-like C-terminal circularly permuted SH3-like" evidence="9">
    <location>
        <begin position="449"/>
        <end position="509"/>
    </location>
</feature>
<proteinExistence type="inferred from homology"/>
<organism evidence="10 11">
    <name type="scientific">Halopseudomonas laoshanensis</name>
    <dbReference type="NCBI Taxonomy" id="2268758"/>
    <lineage>
        <taxon>Bacteria</taxon>
        <taxon>Pseudomonadati</taxon>
        <taxon>Pseudomonadota</taxon>
        <taxon>Gammaproteobacteria</taxon>
        <taxon>Pseudomonadales</taxon>
        <taxon>Pseudomonadaceae</taxon>
        <taxon>Halopseudomonas</taxon>
    </lineage>
</organism>
<comment type="caution">
    <text evidence="10">The sequence shown here is derived from an EMBL/GenBank/DDBJ whole genome shotgun (WGS) entry which is preliminary data.</text>
</comment>
<evidence type="ECO:0000259" key="7">
    <source>
        <dbReference type="Pfam" id="PF25971"/>
    </source>
</evidence>
<dbReference type="InterPro" id="IPR051909">
    <property type="entry name" value="MFP_Cation_Efflux"/>
</dbReference>
<dbReference type="NCBIfam" id="TIGR01730">
    <property type="entry name" value="RND_mfp"/>
    <property type="match status" value="1"/>
</dbReference>
<gene>
    <name evidence="10" type="ORF">DT594_10570</name>
</gene>
<feature type="domain" description="CzcB-like barrel-sandwich hybrid" evidence="8">
    <location>
        <begin position="223"/>
        <end position="364"/>
    </location>
</feature>
<dbReference type="FunFam" id="2.40.30.170:FF:000010">
    <property type="entry name" value="Efflux RND transporter periplasmic adaptor subunit"/>
    <property type="match status" value="1"/>
</dbReference>
<dbReference type="Proteomes" id="UP000463138">
    <property type="component" value="Unassembled WGS sequence"/>
</dbReference>
<dbReference type="RefSeq" id="WP_096347180.1">
    <property type="nucleotide sequence ID" value="NZ_QOVF01000002.1"/>
</dbReference>
<sequence length="521" mass="55848">MASTNPKKQYLIIAVVLAVGLVLAGLMVRDGEESVETDAHGQESNHEDAAGHDDEERRNGSSATDGADPEHQEALEAVTGPKGGKLFTKGDYGVEVTIFEEGADPEFRVYTYLDGELLDPAKSTVEMQLHRLGQDAQVIQFTQMNDYLLGDQVVIEPHSFRVDLDVQYGGSTFAFSYEQVEARVTLSDAQLEQGGVSVATAGPTTIASLVQTLGEVRYNNDNTVQVVPQLSGRVTSVSANAGDKVRKGQVLATVTSQALATVRGELLAAQKRSQLAQRTFDRERQLWKEKISAEQDFLQAQLELQEANIAVQRLQEQVAWVGGSAAVSLTEFGIVSPIDGVITEKKISVGEIVNEASSVFTVSDLSSVWIEATVSAKDLGAIAEGQRAMVSASAFSATAEGHISYISALVGAQSRSAVARIVLDNADGIWRPGLLATVDIVTDETTVPIAVSTDAVQTIRDWSVVFGRFGSFFEARPVELGRTDGRFVEVLSGLKSGDQYAQDNSFLVKAELGKAGASHDH</sequence>
<accession>A0A7V7KY27</accession>
<reference evidence="10 11" key="1">
    <citation type="submission" date="2018-07" db="EMBL/GenBank/DDBJ databases">
        <title>Pseudomonas laoshanensis sp. nov., isolated from soil.</title>
        <authorList>
            <person name="Sun J."/>
            <person name="Yu L."/>
            <person name="Wang M."/>
            <person name="Zhang C."/>
        </authorList>
    </citation>
    <scope>NUCLEOTIDE SEQUENCE [LARGE SCALE GENOMIC DNA]</scope>
    <source>
        <strain evidence="10 11">Y22</strain>
    </source>
</reference>
<dbReference type="InterPro" id="IPR058647">
    <property type="entry name" value="BSH_CzcB-like"/>
</dbReference>
<dbReference type="SUPFAM" id="SSF111369">
    <property type="entry name" value="HlyD-like secretion proteins"/>
    <property type="match status" value="1"/>
</dbReference>
<dbReference type="Gene3D" id="1.10.287.470">
    <property type="entry name" value="Helix hairpin bin"/>
    <property type="match status" value="1"/>
</dbReference>
<feature type="coiled-coil region" evidence="3">
    <location>
        <begin position="288"/>
        <end position="317"/>
    </location>
</feature>
<evidence type="ECO:0000259" key="9">
    <source>
        <dbReference type="Pfam" id="PF25975"/>
    </source>
</evidence>
<comment type="similarity">
    <text evidence="1">Belongs to the membrane fusion protein (MFP) (TC 8.A.1) family.</text>
</comment>
<keyword evidence="2" id="KW-0813">Transport</keyword>
<evidence type="ECO:0000256" key="3">
    <source>
        <dbReference type="SAM" id="Coils"/>
    </source>
</evidence>
<keyword evidence="3" id="KW-0175">Coiled coil</keyword>
<evidence type="ECO:0000259" key="6">
    <source>
        <dbReference type="Pfam" id="PF25954"/>
    </source>
</evidence>
<dbReference type="GO" id="GO:0015679">
    <property type="term" value="P:plasma membrane copper ion transport"/>
    <property type="evidence" value="ECO:0007669"/>
    <property type="project" value="TreeGrafter"/>
</dbReference>
<dbReference type="InterPro" id="IPR058648">
    <property type="entry name" value="HH_CzcB-like"/>
</dbReference>
<dbReference type="Gene3D" id="2.40.420.20">
    <property type="match status" value="1"/>
</dbReference>
<dbReference type="Pfam" id="PF25975">
    <property type="entry name" value="CzcB_C"/>
    <property type="match status" value="1"/>
</dbReference>
<keyword evidence="11" id="KW-1185">Reference proteome</keyword>
<feature type="domain" description="CzcB N-terminal" evidence="7">
    <location>
        <begin position="84"/>
        <end position="175"/>
    </location>
</feature>
<dbReference type="GO" id="GO:0060003">
    <property type="term" value="P:copper ion export"/>
    <property type="evidence" value="ECO:0007669"/>
    <property type="project" value="TreeGrafter"/>
</dbReference>
<evidence type="ECO:0000313" key="11">
    <source>
        <dbReference type="Proteomes" id="UP000463138"/>
    </source>
</evidence>
<feature type="domain" description="CzcB-like alpha-helical hairpin" evidence="5">
    <location>
        <begin position="262"/>
        <end position="319"/>
    </location>
</feature>
<dbReference type="GO" id="GO:0016020">
    <property type="term" value="C:membrane"/>
    <property type="evidence" value="ECO:0007669"/>
    <property type="project" value="InterPro"/>
</dbReference>
<feature type="domain" description="CusB-like beta-barrel" evidence="6">
    <location>
        <begin position="367"/>
        <end position="442"/>
    </location>
</feature>
<dbReference type="Pfam" id="PF25893">
    <property type="entry name" value="HH_CzcB"/>
    <property type="match status" value="1"/>
</dbReference>
<dbReference type="PANTHER" id="PTHR30097:SF4">
    <property type="entry name" value="SLR6042 PROTEIN"/>
    <property type="match status" value="1"/>
</dbReference>
<dbReference type="GO" id="GO:0030288">
    <property type="term" value="C:outer membrane-bounded periplasmic space"/>
    <property type="evidence" value="ECO:0007669"/>
    <property type="project" value="TreeGrafter"/>
</dbReference>